<accession>A0A9W7CFE0</accession>
<dbReference type="SUPFAM" id="SSF56672">
    <property type="entry name" value="DNA/RNA polymerases"/>
    <property type="match status" value="1"/>
</dbReference>
<dbReference type="CDD" id="cd09274">
    <property type="entry name" value="RNase_HI_RT_Ty3"/>
    <property type="match status" value="1"/>
</dbReference>
<sequence length="826" mass="91517">MEEAIQIALQEEYSHRQACTPATAYRATLRQPEDSRSRPSGSPQARRSRAAAATQEPGKCRTPVGAGRPTGEDLSLHDGHMGGTRHGGLAPESPGTLESRKSSDRLLVVHGCVRGYGNPFRILIDSGASKHFARRQSVARNADKFADALREYSGAGPVSVRLANGSLVEVPRVLMDMSVKFEVFNSTKRLIVLEMDKFDLILDMPWLEKHEPWINWRGKAIGTSWPALPDRASVSHVPTSVKSKGVREDRQGASAPAECMEVAEVFGVPQDVTVDSVKESVEAPPGVKPTEPREASRSGWASCPACGATKSVDPDTGSRCDVRASTDKVLQAAHQMGNLVPPEQGISRREPSVGNVVPYGVRKALIAWEAGDTASNVGKLVPREPELNSSSVTNEDILLEEFRKQRASRLGSEILKNPKDPVNPLVMEFEDVATVLTPAGSSIKASLQHAPILALPDESKPFSVVCDTSDYAIDCALLQSDEDGHERVISFQSRQLKAAERNYPVHDKELLAMKYALVEFRVHLPGSRPFVVNTDHASLRTATNSPHLSQRMARWLSFFAEYNFRVEYKPDKLNVLADALSRRPDYELAHISRVTTDLYDRIRLAYRDDESCASLARFFAAGDDAEVKWLSPRQRARLHRFEWADGLLYYRVEPGDPPRVVVPNDEYLKFDILQEAPDAPSSGHLGREKTFLSVSQTFGWSHQYKWVAKYVKTCETCQRIKPFGHASAPLQSLTVPLDCWKSMSLDFVFGLPADDYGNTGILAFVCRLSKMVHLAPVLDTVTGEQAARLFVDCVFRHGLPETIVSDRDRGLPLRFGKRCSVVWERS</sequence>
<dbReference type="Pfam" id="PF08284">
    <property type="entry name" value="RVP_2"/>
    <property type="match status" value="1"/>
</dbReference>
<feature type="region of interest" description="Disordered" evidence="7">
    <location>
        <begin position="279"/>
        <end position="319"/>
    </location>
</feature>
<dbReference type="Gene3D" id="2.40.70.10">
    <property type="entry name" value="Acid Proteases"/>
    <property type="match status" value="1"/>
</dbReference>
<dbReference type="GO" id="GO:0003676">
    <property type="term" value="F:nucleic acid binding"/>
    <property type="evidence" value="ECO:0007669"/>
    <property type="project" value="InterPro"/>
</dbReference>
<keyword evidence="3" id="KW-0540">Nuclease</keyword>
<keyword evidence="5" id="KW-0378">Hydrolase</keyword>
<organism evidence="10 11">
    <name type="scientific">Phytophthora fragariaefolia</name>
    <dbReference type="NCBI Taxonomy" id="1490495"/>
    <lineage>
        <taxon>Eukaryota</taxon>
        <taxon>Sar</taxon>
        <taxon>Stramenopiles</taxon>
        <taxon>Oomycota</taxon>
        <taxon>Peronosporomycetes</taxon>
        <taxon>Peronosporales</taxon>
        <taxon>Peronosporaceae</taxon>
        <taxon>Phytophthora</taxon>
    </lineage>
</organism>
<feature type="domain" description="Reverse transcriptase RNase H-like" evidence="8">
    <location>
        <begin position="457"/>
        <end position="562"/>
    </location>
</feature>
<keyword evidence="2" id="KW-0548">Nucleotidyltransferase</keyword>
<evidence type="ECO:0000256" key="5">
    <source>
        <dbReference type="ARBA" id="ARBA00022801"/>
    </source>
</evidence>
<feature type="compositionally biased region" description="Basic and acidic residues" evidence="7">
    <location>
        <begin position="70"/>
        <end position="80"/>
    </location>
</feature>
<dbReference type="Pfam" id="PF17921">
    <property type="entry name" value="Integrase_H2C2"/>
    <property type="match status" value="1"/>
</dbReference>
<dbReference type="InterPro" id="IPR021109">
    <property type="entry name" value="Peptidase_aspartic_dom_sf"/>
</dbReference>
<dbReference type="InterPro" id="IPR012337">
    <property type="entry name" value="RNaseH-like_sf"/>
</dbReference>
<feature type="region of interest" description="Disordered" evidence="7">
    <location>
        <begin position="26"/>
        <end position="100"/>
    </location>
</feature>
<dbReference type="GO" id="GO:0003964">
    <property type="term" value="F:RNA-directed DNA polymerase activity"/>
    <property type="evidence" value="ECO:0007669"/>
    <property type="project" value="UniProtKB-KW"/>
</dbReference>
<evidence type="ECO:0000313" key="10">
    <source>
        <dbReference type="EMBL" id="GMF31944.1"/>
    </source>
</evidence>
<dbReference type="GO" id="GO:0016787">
    <property type="term" value="F:hydrolase activity"/>
    <property type="evidence" value="ECO:0007669"/>
    <property type="project" value="UniProtKB-KW"/>
</dbReference>
<feature type="compositionally biased region" description="Low complexity" evidence="7">
    <location>
        <begin position="38"/>
        <end position="53"/>
    </location>
</feature>
<gene>
    <name evidence="10" type="ORF">Pfra01_000746200</name>
</gene>
<keyword evidence="4" id="KW-0255">Endonuclease</keyword>
<comment type="caution">
    <text evidence="10">The sequence shown here is derived from an EMBL/GenBank/DDBJ whole genome shotgun (WGS) entry which is preliminary data.</text>
</comment>
<name>A0A9W7CFE0_9STRA</name>
<feature type="domain" description="Integrase zinc-binding" evidence="9">
    <location>
        <begin position="667"/>
        <end position="722"/>
    </location>
</feature>
<evidence type="ECO:0000256" key="3">
    <source>
        <dbReference type="ARBA" id="ARBA00022722"/>
    </source>
</evidence>
<dbReference type="Pfam" id="PF17917">
    <property type="entry name" value="RT_RNaseH"/>
    <property type="match status" value="1"/>
</dbReference>
<dbReference type="AlphaFoldDB" id="A0A9W7CFE0"/>
<reference evidence="10" key="1">
    <citation type="submission" date="2023-04" db="EMBL/GenBank/DDBJ databases">
        <title>Phytophthora fragariaefolia NBRC 109709.</title>
        <authorList>
            <person name="Ichikawa N."/>
            <person name="Sato H."/>
            <person name="Tonouchi N."/>
        </authorList>
    </citation>
    <scope>NUCLEOTIDE SEQUENCE</scope>
    <source>
        <strain evidence="10">NBRC 109709</strain>
    </source>
</reference>
<dbReference type="Gene3D" id="3.30.420.10">
    <property type="entry name" value="Ribonuclease H-like superfamily/Ribonuclease H"/>
    <property type="match status" value="1"/>
</dbReference>
<keyword evidence="11" id="KW-1185">Reference proteome</keyword>
<evidence type="ECO:0000256" key="4">
    <source>
        <dbReference type="ARBA" id="ARBA00022759"/>
    </source>
</evidence>
<evidence type="ECO:0000256" key="2">
    <source>
        <dbReference type="ARBA" id="ARBA00022695"/>
    </source>
</evidence>
<dbReference type="CDD" id="cd00303">
    <property type="entry name" value="retropepsin_like"/>
    <property type="match status" value="1"/>
</dbReference>
<dbReference type="Gene3D" id="1.10.340.70">
    <property type="match status" value="1"/>
</dbReference>
<dbReference type="InterPro" id="IPR036397">
    <property type="entry name" value="RNaseH_sf"/>
</dbReference>
<evidence type="ECO:0000256" key="7">
    <source>
        <dbReference type="SAM" id="MobiDB-lite"/>
    </source>
</evidence>
<evidence type="ECO:0000313" key="11">
    <source>
        <dbReference type="Proteomes" id="UP001165121"/>
    </source>
</evidence>
<evidence type="ECO:0000256" key="6">
    <source>
        <dbReference type="ARBA" id="ARBA00022918"/>
    </source>
</evidence>
<keyword evidence="1" id="KW-0808">Transferase</keyword>
<dbReference type="InterPro" id="IPR041373">
    <property type="entry name" value="RT_RNaseH"/>
</dbReference>
<dbReference type="PANTHER" id="PTHR37984:SF5">
    <property type="entry name" value="PROTEIN NYNRIN-LIKE"/>
    <property type="match status" value="1"/>
</dbReference>
<keyword evidence="6" id="KW-0695">RNA-directed DNA polymerase</keyword>
<evidence type="ECO:0000256" key="1">
    <source>
        <dbReference type="ARBA" id="ARBA00022679"/>
    </source>
</evidence>
<evidence type="ECO:0000259" key="9">
    <source>
        <dbReference type="Pfam" id="PF17921"/>
    </source>
</evidence>
<dbReference type="SUPFAM" id="SSF53098">
    <property type="entry name" value="Ribonuclease H-like"/>
    <property type="match status" value="1"/>
</dbReference>
<dbReference type="Proteomes" id="UP001165121">
    <property type="component" value="Unassembled WGS sequence"/>
</dbReference>
<dbReference type="GO" id="GO:0004519">
    <property type="term" value="F:endonuclease activity"/>
    <property type="evidence" value="ECO:0007669"/>
    <property type="project" value="UniProtKB-KW"/>
</dbReference>
<dbReference type="InterPro" id="IPR043502">
    <property type="entry name" value="DNA/RNA_pol_sf"/>
</dbReference>
<evidence type="ECO:0000259" key="8">
    <source>
        <dbReference type="Pfam" id="PF17917"/>
    </source>
</evidence>
<dbReference type="PANTHER" id="PTHR37984">
    <property type="entry name" value="PROTEIN CBG26694"/>
    <property type="match status" value="1"/>
</dbReference>
<protein>
    <submittedName>
        <fullName evidence="10">Unnamed protein product</fullName>
    </submittedName>
</protein>
<dbReference type="InterPro" id="IPR041588">
    <property type="entry name" value="Integrase_H2C2"/>
</dbReference>
<dbReference type="InterPro" id="IPR050951">
    <property type="entry name" value="Retrovirus_Pol_polyprotein"/>
</dbReference>
<dbReference type="EMBL" id="BSXT01000659">
    <property type="protein sequence ID" value="GMF31944.1"/>
    <property type="molecule type" value="Genomic_DNA"/>
</dbReference>
<proteinExistence type="predicted"/>